<reference evidence="1" key="1">
    <citation type="submission" date="2020-10" db="EMBL/GenBank/DDBJ databases">
        <title>Ca. Dormibacterota MAGs.</title>
        <authorList>
            <person name="Montgomery K."/>
        </authorList>
    </citation>
    <scope>NUCLEOTIDE SEQUENCE [LARGE SCALE GENOMIC DNA]</scope>
    <source>
        <strain evidence="1">SC8812_S17_10</strain>
    </source>
</reference>
<gene>
    <name evidence="1" type="ORF">JF922_09200</name>
</gene>
<dbReference type="InterPro" id="IPR011051">
    <property type="entry name" value="RmlC_Cupin_sf"/>
</dbReference>
<protein>
    <recommendedName>
        <fullName evidence="3">Ethanolamine utilization protein EutQ</fullName>
    </recommendedName>
</protein>
<comment type="caution">
    <text evidence="1">The sequence shown here is derived from an EMBL/GenBank/DDBJ whole genome shotgun (WGS) entry which is preliminary data.</text>
</comment>
<evidence type="ECO:0008006" key="3">
    <source>
        <dbReference type="Google" id="ProtNLM"/>
    </source>
</evidence>
<dbReference type="Gene3D" id="2.60.120.10">
    <property type="entry name" value="Jelly Rolls"/>
    <property type="match status" value="1"/>
</dbReference>
<dbReference type="InterPro" id="IPR010424">
    <property type="entry name" value="EutQ"/>
</dbReference>
<name>A0A934K840_9BACT</name>
<dbReference type="InterPro" id="IPR014710">
    <property type="entry name" value="RmlC-like_jellyroll"/>
</dbReference>
<dbReference type="RefSeq" id="WP_338201091.1">
    <property type="nucleotide sequence ID" value="NZ_JAEKNR010000100.1"/>
</dbReference>
<dbReference type="Pfam" id="PF06249">
    <property type="entry name" value="EutQ"/>
    <property type="match status" value="1"/>
</dbReference>
<evidence type="ECO:0000313" key="2">
    <source>
        <dbReference type="Proteomes" id="UP000612893"/>
    </source>
</evidence>
<sequence length="120" mass="12852">MTPKSSPGVQLLQEADVPYEQTAPGLEIARPITAAGFTALGGGWVKMDGSGELADWTLKYDEVLYCLSGELEIESGGIRTVAQPGQAILIGEGTTVTYRAKPGTRVFFVLYPRDWAESAD</sequence>
<dbReference type="EMBL" id="JAEKNR010000100">
    <property type="protein sequence ID" value="MBJ7598246.1"/>
    <property type="molecule type" value="Genomic_DNA"/>
</dbReference>
<keyword evidence="2" id="KW-1185">Reference proteome</keyword>
<dbReference type="Proteomes" id="UP000612893">
    <property type="component" value="Unassembled WGS sequence"/>
</dbReference>
<organism evidence="1 2">
    <name type="scientific">Candidatus Nephthysia bennettiae</name>
    <dbReference type="NCBI Taxonomy" id="3127016"/>
    <lineage>
        <taxon>Bacteria</taxon>
        <taxon>Bacillati</taxon>
        <taxon>Candidatus Dormiibacterota</taxon>
        <taxon>Candidatus Dormibacteria</taxon>
        <taxon>Candidatus Dormibacterales</taxon>
        <taxon>Candidatus Dormibacteraceae</taxon>
        <taxon>Candidatus Nephthysia</taxon>
    </lineage>
</organism>
<proteinExistence type="predicted"/>
<accession>A0A934K840</accession>
<dbReference type="AlphaFoldDB" id="A0A934K840"/>
<dbReference type="SUPFAM" id="SSF51182">
    <property type="entry name" value="RmlC-like cupins"/>
    <property type="match status" value="1"/>
</dbReference>
<evidence type="ECO:0000313" key="1">
    <source>
        <dbReference type="EMBL" id="MBJ7598246.1"/>
    </source>
</evidence>